<keyword evidence="2" id="KW-0963">Cytoplasm</keyword>
<dbReference type="EMBL" id="MQUA01000013">
    <property type="protein sequence ID" value="PQB07439.1"/>
    <property type="molecule type" value="Genomic_DNA"/>
</dbReference>
<dbReference type="PANTHER" id="PTHR12598:SF0">
    <property type="entry name" value="COPPER HOMEOSTASIS PROTEIN CUTC HOMOLOG"/>
    <property type="match status" value="1"/>
</dbReference>
<dbReference type="PANTHER" id="PTHR12598">
    <property type="entry name" value="COPPER HOMEOSTASIS PROTEIN CUTC"/>
    <property type="match status" value="1"/>
</dbReference>
<gene>
    <name evidence="2" type="primary">cutC</name>
    <name evidence="3" type="ORF">BST83_09895</name>
</gene>
<dbReference type="AlphaFoldDB" id="A0A2S7KXQ3"/>
<evidence type="ECO:0000313" key="4">
    <source>
        <dbReference type="Proteomes" id="UP000239522"/>
    </source>
</evidence>
<dbReference type="Gene3D" id="3.20.20.380">
    <property type="entry name" value="Copper homeostasis (CutC) domain"/>
    <property type="match status" value="1"/>
</dbReference>
<organism evidence="3 4">
    <name type="scientific">Polaribacter filamentus</name>
    <dbReference type="NCBI Taxonomy" id="53483"/>
    <lineage>
        <taxon>Bacteria</taxon>
        <taxon>Pseudomonadati</taxon>
        <taxon>Bacteroidota</taxon>
        <taxon>Flavobacteriia</taxon>
        <taxon>Flavobacteriales</taxon>
        <taxon>Flavobacteriaceae</taxon>
    </lineage>
</organism>
<dbReference type="OrthoDB" id="9815677at2"/>
<accession>A0A2S7KXQ3</accession>
<dbReference type="InterPro" id="IPR005627">
    <property type="entry name" value="CutC-like"/>
</dbReference>
<comment type="subcellular location">
    <subcellularLocation>
        <location evidence="2">Cytoplasm</location>
    </subcellularLocation>
</comment>
<dbReference type="Pfam" id="PF03932">
    <property type="entry name" value="CutC"/>
    <property type="match status" value="1"/>
</dbReference>
<name>A0A2S7KXQ3_9FLAO</name>
<comment type="caution">
    <text evidence="2">Once thought to be involved in copper homeostasis, experiments in E.coli have shown this is not the case.</text>
</comment>
<evidence type="ECO:0000313" key="3">
    <source>
        <dbReference type="EMBL" id="PQB07439.1"/>
    </source>
</evidence>
<reference evidence="3 4" key="1">
    <citation type="submission" date="2016-11" db="EMBL/GenBank/DDBJ databases">
        <title>Trade-off between light-utilization and light-protection in marine flavobacteria.</title>
        <authorList>
            <person name="Kumagai Y."/>
        </authorList>
    </citation>
    <scope>NUCLEOTIDE SEQUENCE [LARGE SCALE GENOMIC DNA]</scope>
    <source>
        <strain evidence="3 4">ATCC 700397</strain>
    </source>
</reference>
<dbReference type="Proteomes" id="UP000239522">
    <property type="component" value="Unassembled WGS sequence"/>
</dbReference>
<evidence type="ECO:0000256" key="2">
    <source>
        <dbReference type="HAMAP-Rule" id="MF_00795"/>
    </source>
</evidence>
<dbReference type="GO" id="GO:0005737">
    <property type="term" value="C:cytoplasm"/>
    <property type="evidence" value="ECO:0007669"/>
    <property type="project" value="UniProtKB-SubCell"/>
</dbReference>
<dbReference type="RefSeq" id="WP_104809649.1">
    <property type="nucleotide sequence ID" value="NZ_MQUA01000013.1"/>
</dbReference>
<sequence>MKLEICANSYQSAINAQKAGADRIEICSELSVGGITPSYGLLKKISQEIKIPVNVLIRPRSGDFCYSDDEFEIMKKNIKLCKKFGFNGIVSGVLNADNSIDIQRTKELITLSNPLSFTFHRAFDCVLNPEKSLEILIEIGVDRILTSGLEEKAKDGIELLKRLQKIAENKLIILAGSGINSKNAFHFKEAGFKEIHTSASKIIQIEKSTFFGANVQTISDISKIKGILKVIKNA</sequence>
<comment type="caution">
    <text evidence="3">The sequence shown here is derived from an EMBL/GenBank/DDBJ whole genome shotgun (WGS) entry which is preliminary data.</text>
</comment>
<dbReference type="GO" id="GO:0005507">
    <property type="term" value="F:copper ion binding"/>
    <property type="evidence" value="ECO:0007669"/>
    <property type="project" value="TreeGrafter"/>
</dbReference>
<proteinExistence type="inferred from homology"/>
<dbReference type="HAMAP" id="MF_00795">
    <property type="entry name" value="CutC"/>
    <property type="match status" value="1"/>
</dbReference>
<dbReference type="SUPFAM" id="SSF110395">
    <property type="entry name" value="CutC-like"/>
    <property type="match status" value="1"/>
</dbReference>
<keyword evidence="4" id="KW-1185">Reference proteome</keyword>
<comment type="similarity">
    <text evidence="1 2">Belongs to the CutC family.</text>
</comment>
<dbReference type="FunFam" id="3.20.20.380:FF:000001">
    <property type="entry name" value="Copper homeostasis protein CutC"/>
    <property type="match status" value="1"/>
</dbReference>
<dbReference type="InterPro" id="IPR036822">
    <property type="entry name" value="CutC-like_dom_sf"/>
</dbReference>
<protein>
    <recommendedName>
        <fullName evidence="2">PF03932 family protein CutC</fullName>
    </recommendedName>
</protein>
<evidence type="ECO:0000256" key="1">
    <source>
        <dbReference type="ARBA" id="ARBA00007768"/>
    </source>
</evidence>